<dbReference type="GO" id="GO:0006351">
    <property type="term" value="P:DNA-templated transcription"/>
    <property type="evidence" value="ECO:0007669"/>
    <property type="project" value="InterPro"/>
</dbReference>
<dbReference type="GO" id="GO:0000428">
    <property type="term" value="C:DNA-directed RNA polymerase complex"/>
    <property type="evidence" value="ECO:0007669"/>
    <property type="project" value="UniProtKB-KW"/>
</dbReference>
<evidence type="ECO:0000256" key="9">
    <source>
        <dbReference type="ARBA" id="ARBA00023242"/>
    </source>
</evidence>
<dbReference type="InterPro" id="IPR015700">
    <property type="entry name" value="RPC1"/>
</dbReference>
<dbReference type="SUPFAM" id="SSF64484">
    <property type="entry name" value="beta and beta-prime subunits of DNA dependent RNA-polymerase"/>
    <property type="match status" value="1"/>
</dbReference>
<evidence type="ECO:0000256" key="2">
    <source>
        <dbReference type="ARBA" id="ARBA00012418"/>
    </source>
</evidence>
<feature type="domain" description="RNA polymerase N-terminal" evidence="10">
    <location>
        <begin position="1"/>
        <end position="106"/>
    </location>
</feature>
<evidence type="ECO:0000259" key="10">
    <source>
        <dbReference type="SMART" id="SM00663"/>
    </source>
</evidence>
<dbReference type="GO" id="GO:0003899">
    <property type="term" value="F:DNA-directed RNA polymerase activity"/>
    <property type="evidence" value="ECO:0007669"/>
    <property type="project" value="UniProtKB-EC"/>
</dbReference>
<dbReference type="InterPro" id="IPR006592">
    <property type="entry name" value="RNA_pol_N"/>
</dbReference>
<keyword evidence="12" id="KW-1185">Reference proteome</keyword>
<keyword evidence="3 11" id="KW-0240">DNA-directed RNA polymerase</keyword>
<evidence type="ECO:0000256" key="7">
    <source>
        <dbReference type="ARBA" id="ARBA00022833"/>
    </source>
</evidence>
<dbReference type="InterPro" id="IPR000722">
    <property type="entry name" value="RNA_pol_asu"/>
</dbReference>
<proteinExistence type="predicted"/>
<evidence type="ECO:0000313" key="11">
    <source>
        <dbReference type="EMBL" id="KFM81582.1"/>
    </source>
</evidence>
<evidence type="ECO:0000256" key="5">
    <source>
        <dbReference type="ARBA" id="ARBA00022695"/>
    </source>
</evidence>
<dbReference type="SMART" id="SM00663">
    <property type="entry name" value="RPOLA_N"/>
    <property type="match status" value="1"/>
</dbReference>
<keyword evidence="7" id="KW-0862">Zinc</keyword>
<organism evidence="11 12">
    <name type="scientific">Stegodyphus mimosarum</name>
    <name type="common">African social velvet spider</name>
    <dbReference type="NCBI Taxonomy" id="407821"/>
    <lineage>
        <taxon>Eukaryota</taxon>
        <taxon>Metazoa</taxon>
        <taxon>Ecdysozoa</taxon>
        <taxon>Arthropoda</taxon>
        <taxon>Chelicerata</taxon>
        <taxon>Arachnida</taxon>
        <taxon>Araneae</taxon>
        <taxon>Araneomorphae</taxon>
        <taxon>Entelegynae</taxon>
        <taxon>Eresoidea</taxon>
        <taxon>Eresidae</taxon>
        <taxon>Stegodyphus</taxon>
    </lineage>
</organism>
<dbReference type="PANTHER" id="PTHR48446">
    <property type="entry name" value="DNA-DIRECTED RNA POLYMERASE SUBUNIT BETA' N-TERMINAL SECTION"/>
    <property type="match status" value="1"/>
</dbReference>
<dbReference type="Pfam" id="PF00623">
    <property type="entry name" value="RNA_pol_Rpb1_2"/>
    <property type="match status" value="1"/>
</dbReference>
<dbReference type="OrthoDB" id="35661at2759"/>
<evidence type="ECO:0000256" key="6">
    <source>
        <dbReference type="ARBA" id="ARBA00022723"/>
    </source>
</evidence>
<reference evidence="11 12" key="1">
    <citation type="submission" date="2013-11" db="EMBL/GenBank/DDBJ databases">
        <title>Genome sequencing of Stegodyphus mimosarum.</title>
        <authorList>
            <person name="Bechsgaard J."/>
        </authorList>
    </citation>
    <scope>NUCLEOTIDE SEQUENCE [LARGE SCALE GENOMIC DNA]</scope>
</reference>
<dbReference type="AlphaFoldDB" id="A0A087UW43"/>
<keyword evidence="8" id="KW-0804">Transcription</keyword>
<dbReference type="OMA" id="NMHIDEI"/>
<dbReference type="Proteomes" id="UP000054359">
    <property type="component" value="Unassembled WGS sequence"/>
</dbReference>
<keyword evidence="4" id="KW-0808">Transferase</keyword>
<protein>
    <recommendedName>
        <fullName evidence="2">DNA-directed RNA polymerase</fullName>
        <ecNumber evidence="2">2.7.7.6</ecNumber>
    </recommendedName>
</protein>
<dbReference type="GO" id="GO:0046872">
    <property type="term" value="F:metal ion binding"/>
    <property type="evidence" value="ECO:0007669"/>
    <property type="project" value="UniProtKB-KW"/>
</dbReference>
<dbReference type="EMBL" id="KK121943">
    <property type="protein sequence ID" value="KFM81582.1"/>
    <property type="molecule type" value="Genomic_DNA"/>
</dbReference>
<evidence type="ECO:0000256" key="8">
    <source>
        <dbReference type="ARBA" id="ARBA00023163"/>
    </source>
</evidence>
<dbReference type="GO" id="GO:0003677">
    <property type="term" value="F:DNA binding"/>
    <property type="evidence" value="ECO:0007669"/>
    <property type="project" value="InterPro"/>
</dbReference>
<accession>A0A087UW43</accession>
<gene>
    <name evidence="11" type="ORF">X975_21062</name>
</gene>
<dbReference type="Gene3D" id="2.40.40.20">
    <property type="match status" value="1"/>
</dbReference>
<keyword evidence="9" id="KW-0539">Nucleus</keyword>
<keyword evidence="5" id="KW-0548">Nucleotidyltransferase</keyword>
<dbReference type="PANTHER" id="PTHR48446:SF1">
    <property type="entry name" value="DNA-DIRECTED RNA POLYMERASE SUBUNIT BETA' N-TERMINAL SECTION"/>
    <property type="match status" value="1"/>
</dbReference>
<dbReference type="GO" id="GO:0031981">
    <property type="term" value="C:nuclear lumen"/>
    <property type="evidence" value="ECO:0007669"/>
    <property type="project" value="UniProtKB-ARBA"/>
</dbReference>
<feature type="non-terminal residue" evidence="11">
    <location>
        <position position="106"/>
    </location>
</feature>
<dbReference type="Gene3D" id="3.30.1490.180">
    <property type="entry name" value="RNA polymerase ii"/>
    <property type="match status" value="1"/>
</dbReference>
<evidence type="ECO:0000256" key="1">
    <source>
        <dbReference type="ARBA" id="ARBA00004123"/>
    </source>
</evidence>
<evidence type="ECO:0000256" key="4">
    <source>
        <dbReference type="ARBA" id="ARBA00022679"/>
    </source>
</evidence>
<evidence type="ECO:0000313" key="12">
    <source>
        <dbReference type="Proteomes" id="UP000054359"/>
    </source>
</evidence>
<dbReference type="STRING" id="407821.A0A087UW43"/>
<comment type="subcellular location">
    <subcellularLocation>
        <location evidence="1">Nucleus</location>
    </subcellularLocation>
</comment>
<keyword evidence="6" id="KW-0479">Metal-binding</keyword>
<name>A0A087UW43_STEMI</name>
<evidence type="ECO:0000256" key="3">
    <source>
        <dbReference type="ARBA" id="ARBA00022478"/>
    </source>
</evidence>
<dbReference type="EC" id="2.7.7.6" evidence="2"/>
<sequence>MQRLNTGRGIVQRLKGKYGRFRGNLSGKRVEFTGRTVISPNPNLQIDQVGIPEHVAKILTYPEMVTEHNMKRLRALIMNGGCKHPGANFYIERNTKMKSDLNYANR</sequence>